<evidence type="ECO:0000313" key="16">
    <source>
        <dbReference type="EMBL" id="SDG77736.1"/>
    </source>
</evidence>
<reference evidence="16 17" key="1">
    <citation type="submission" date="2016-10" db="EMBL/GenBank/DDBJ databases">
        <authorList>
            <person name="de Groot N.N."/>
        </authorList>
    </citation>
    <scope>NUCLEOTIDE SEQUENCE [LARGE SCALE GENOMIC DNA]</scope>
    <source>
        <strain evidence="16 17">CGMCC 1.10267</strain>
    </source>
</reference>
<evidence type="ECO:0000256" key="10">
    <source>
        <dbReference type="ARBA" id="ARBA00031484"/>
    </source>
</evidence>
<evidence type="ECO:0000256" key="1">
    <source>
        <dbReference type="ARBA" id="ARBA00004382"/>
    </source>
</evidence>
<dbReference type="PANTHER" id="PTHR47529:SF1">
    <property type="entry name" value="PERIPLASMIC CHAPERONE PPID"/>
    <property type="match status" value="1"/>
</dbReference>
<dbReference type="InterPro" id="IPR000297">
    <property type="entry name" value="PPIase_PpiC"/>
</dbReference>
<dbReference type="GO" id="GO:0005886">
    <property type="term" value="C:plasma membrane"/>
    <property type="evidence" value="ECO:0007669"/>
    <property type="project" value="UniProtKB-SubCell"/>
</dbReference>
<dbReference type="STRING" id="440168.SAMN04487974_10828"/>
<protein>
    <recommendedName>
        <fullName evidence="2">Parvulin-like PPIase</fullName>
    </recommendedName>
    <alternativeName>
        <fullName evidence="9">Peptidyl-prolyl cis-trans isomerase plp</fullName>
    </alternativeName>
    <alternativeName>
        <fullName evidence="12">Periplasmic chaperone PpiD</fullName>
    </alternativeName>
    <alternativeName>
        <fullName evidence="13">Periplasmic folding chaperone</fullName>
    </alternativeName>
    <alternativeName>
        <fullName evidence="10">Rotamase plp</fullName>
    </alternativeName>
</protein>
<evidence type="ECO:0000256" key="8">
    <source>
        <dbReference type="ARBA" id="ARBA00023186"/>
    </source>
</evidence>
<evidence type="ECO:0000256" key="14">
    <source>
        <dbReference type="SAM" id="Phobius"/>
    </source>
</evidence>
<keyword evidence="8" id="KW-0143">Chaperone</keyword>
<evidence type="ECO:0000256" key="4">
    <source>
        <dbReference type="ARBA" id="ARBA00022519"/>
    </source>
</evidence>
<dbReference type="SUPFAM" id="SSF109998">
    <property type="entry name" value="Triger factor/SurA peptide-binding domain-like"/>
    <property type="match status" value="1"/>
</dbReference>
<evidence type="ECO:0000256" key="12">
    <source>
        <dbReference type="ARBA" id="ARBA00040743"/>
    </source>
</evidence>
<dbReference type="AlphaFoldDB" id="A0A1G7X0Q3"/>
<accession>A0A1G7X0Q3</accession>
<dbReference type="EMBL" id="FNCS01000008">
    <property type="protein sequence ID" value="SDG77736.1"/>
    <property type="molecule type" value="Genomic_DNA"/>
</dbReference>
<gene>
    <name evidence="16" type="ORF">SAMN04487974_10828</name>
</gene>
<sequence>MLDNLRNFGRSWIAKIFLGILIIAVAGFGIPSVFLDLNANTVARVGDQNISIRDFDRIYRAQINQFAQQTGVAPSGQEALAYGIPNAALARLANEASADILSQRLGLGVSDAKLADMVRRDPNFASALGLFDASEFSAMLRQSGFTEAEYLDLQRDIANREQVALVFDGVQLPQVALDIARSYENDLRTIDYVELNPVLFSVTDEPTEEQLAQFFAENQDRFRTVETRSVTLLPLTSEALAAGMEISDQDIAAEYERTGDQYVVGERRTIHQVTLPDADAAALFEAGLASGRSFASVVSEAGLQTSVSELGVFEQGELTDPTVADAAFALDEGGYSMINDDAGGQRVIWVSSVQEAGQQPIEAVRDDIAQSIASRRAQDMVLDVYDEIEEARAAFQPVSEVAERYGLESYDLDLTRDGAALADLDVLPPDSTQRIVEAVFAASEDAQFTPAINLGSSRTVFFELHEVQPERDQTLEEVRDEVVVAWQELETELNMTRTAEDLVAALDFGDDLFTLATAQGQTPQSSGTFGRSATATVLGPDVIQSAFQGGEGYANYVTTQDGNVVVFQVTDVIPAEAEGTSQVATALQTSFRNLLYSSFVEGLREDVGIRINEQAFNLVVGIE</sequence>
<evidence type="ECO:0000256" key="5">
    <source>
        <dbReference type="ARBA" id="ARBA00022692"/>
    </source>
</evidence>
<proteinExistence type="inferred from homology"/>
<dbReference type="Proteomes" id="UP000199495">
    <property type="component" value="Unassembled WGS sequence"/>
</dbReference>
<keyword evidence="6 14" id="KW-1133">Transmembrane helix</keyword>
<dbReference type="InterPro" id="IPR052029">
    <property type="entry name" value="PpiD_chaperone"/>
</dbReference>
<keyword evidence="16" id="KW-0413">Isomerase</keyword>
<feature type="transmembrane region" description="Helical" evidence="14">
    <location>
        <begin position="12"/>
        <end position="34"/>
    </location>
</feature>
<evidence type="ECO:0000256" key="7">
    <source>
        <dbReference type="ARBA" id="ARBA00023136"/>
    </source>
</evidence>
<evidence type="ECO:0000256" key="2">
    <source>
        <dbReference type="ARBA" id="ARBA00018370"/>
    </source>
</evidence>
<keyword evidence="5 14" id="KW-0812">Transmembrane</keyword>
<evidence type="ECO:0000259" key="15">
    <source>
        <dbReference type="Pfam" id="PF13145"/>
    </source>
</evidence>
<evidence type="ECO:0000256" key="6">
    <source>
        <dbReference type="ARBA" id="ARBA00022989"/>
    </source>
</evidence>
<evidence type="ECO:0000256" key="9">
    <source>
        <dbReference type="ARBA" id="ARBA00030642"/>
    </source>
</evidence>
<dbReference type="InterPro" id="IPR027304">
    <property type="entry name" value="Trigger_fact/SurA_dom_sf"/>
</dbReference>
<dbReference type="RefSeq" id="WP_090597123.1">
    <property type="nucleotide sequence ID" value="NZ_FNCS01000008.1"/>
</dbReference>
<evidence type="ECO:0000256" key="11">
    <source>
        <dbReference type="ARBA" id="ARBA00038408"/>
    </source>
</evidence>
<dbReference type="OrthoDB" id="9768393at2"/>
<organism evidence="16 17">
    <name type="scientific">Pelagibacterium luteolum</name>
    <dbReference type="NCBI Taxonomy" id="440168"/>
    <lineage>
        <taxon>Bacteria</taxon>
        <taxon>Pseudomonadati</taxon>
        <taxon>Pseudomonadota</taxon>
        <taxon>Alphaproteobacteria</taxon>
        <taxon>Hyphomicrobiales</taxon>
        <taxon>Devosiaceae</taxon>
        <taxon>Pelagibacterium</taxon>
    </lineage>
</organism>
<comment type="subcellular location">
    <subcellularLocation>
        <location evidence="1">Cell inner membrane</location>
        <topology evidence="1">Single-pass type II membrane protein</topology>
        <orientation evidence="1">Periplasmic side</orientation>
    </subcellularLocation>
</comment>
<keyword evidence="3" id="KW-1003">Cell membrane</keyword>
<evidence type="ECO:0000256" key="13">
    <source>
        <dbReference type="ARBA" id="ARBA00042775"/>
    </source>
</evidence>
<dbReference type="PANTHER" id="PTHR47529">
    <property type="entry name" value="PEPTIDYL-PROLYL CIS-TRANS ISOMERASE D"/>
    <property type="match status" value="1"/>
</dbReference>
<dbReference type="InterPro" id="IPR046357">
    <property type="entry name" value="PPIase_dom_sf"/>
</dbReference>
<keyword evidence="7 14" id="KW-0472">Membrane</keyword>
<dbReference type="Gene3D" id="3.10.50.40">
    <property type="match status" value="1"/>
</dbReference>
<evidence type="ECO:0000313" key="17">
    <source>
        <dbReference type="Proteomes" id="UP000199495"/>
    </source>
</evidence>
<keyword evidence="17" id="KW-1185">Reference proteome</keyword>
<feature type="domain" description="PpiC" evidence="15">
    <location>
        <begin position="246"/>
        <end position="366"/>
    </location>
</feature>
<name>A0A1G7X0Q3_9HYPH</name>
<dbReference type="Pfam" id="PF13145">
    <property type="entry name" value="Rotamase_2"/>
    <property type="match status" value="1"/>
</dbReference>
<dbReference type="Pfam" id="PF13624">
    <property type="entry name" value="SurA_N_3"/>
    <property type="match status" value="1"/>
</dbReference>
<keyword evidence="4" id="KW-0997">Cell inner membrane</keyword>
<comment type="similarity">
    <text evidence="11">Belongs to the PpiD chaperone family.</text>
</comment>
<dbReference type="GO" id="GO:0003755">
    <property type="term" value="F:peptidyl-prolyl cis-trans isomerase activity"/>
    <property type="evidence" value="ECO:0007669"/>
    <property type="project" value="InterPro"/>
</dbReference>
<evidence type="ECO:0000256" key="3">
    <source>
        <dbReference type="ARBA" id="ARBA00022475"/>
    </source>
</evidence>